<accession>Q0E0V7</accession>
<dbReference type="KEGG" id="dosa:Os02g0518800"/>
<dbReference type="Proteomes" id="UP000000763">
    <property type="component" value="Chromosome 2"/>
</dbReference>
<protein>
    <submittedName>
        <fullName evidence="2">Os02g0518800 protein</fullName>
    </submittedName>
</protein>
<name>Q0E0V7_ORYSJ</name>
<dbReference type="EMBL" id="AP008208">
    <property type="protein sequence ID" value="BAF08881.1"/>
    <property type="molecule type" value="Genomic_DNA"/>
</dbReference>
<reference evidence="2 3" key="1">
    <citation type="journal article" date="2005" name="Nature">
        <title>The map-based sequence of the rice genome.</title>
        <authorList>
            <consortium name="International rice genome sequencing project (IRGSP)"/>
            <person name="Matsumoto T."/>
            <person name="Wu J."/>
            <person name="Kanamori H."/>
            <person name="Katayose Y."/>
            <person name="Fujisawa M."/>
            <person name="Namiki N."/>
            <person name="Mizuno H."/>
            <person name="Yamamoto K."/>
            <person name="Antonio B.A."/>
            <person name="Baba T."/>
            <person name="Sakata K."/>
            <person name="Nagamura Y."/>
            <person name="Aoki H."/>
            <person name="Arikawa K."/>
            <person name="Arita K."/>
            <person name="Bito T."/>
            <person name="Chiden Y."/>
            <person name="Fujitsuka N."/>
            <person name="Fukunaka R."/>
            <person name="Hamada M."/>
            <person name="Harada C."/>
            <person name="Hayashi A."/>
            <person name="Hijishita S."/>
            <person name="Honda M."/>
            <person name="Hosokawa S."/>
            <person name="Ichikawa Y."/>
            <person name="Idonuma A."/>
            <person name="Iijima M."/>
            <person name="Ikeda M."/>
            <person name="Ikeno M."/>
            <person name="Ito K."/>
            <person name="Ito S."/>
            <person name="Ito T."/>
            <person name="Ito Y."/>
            <person name="Ito Y."/>
            <person name="Iwabuchi A."/>
            <person name="Kamiya K."/>
            <person name="Karasawa W."/>
            <person name="Kurita K."/>
            <person name="Katagiri S."/>
            <person name="Kikuta A."/>
            <person name="Kobayashi H."/>
            <person name="Kobayashi N."/>
            <person name="Machita K."/>
            <person name="Maehara T."/>
            <person name="Masukawa M."/>
            <person name="Mizubayashi T."/>
            <person name="Mukai Y."/>
            <person name="Nagasaki H."/>
            <person name="Nagata Y."/>
            <person name="Naito S."/>
            <person name="Nakashima M."/>
            <person name="Nakama Y."/>
            <person name="Nakamichi Y."/>
            <person name="Nakamura M."/>
            <person name="Meguro A."/>
            <person name="Negishi M."/>
            <person name="Ohta I."/>
            <person name="Ohta T."/>
            <person name="Okamoto M."/>
            <person name="Ono N."/>
            <person name="Saji S."/>
            <person name="Sakaguchi M."/>
            <person name="Sakai K."/>
            <person name="Shibata M."/>
            <person name="Shimokawa T."/>
            <person name="Song J."/>
            <person name="Takazaki Y."/>
            <person name="Terasawa K."/>
            <person name="Tsugane M."/>
            <person name="Tsuji K."/>
            <person name="Ueda S."/>
            <person name="Waki K."/>
            <person name="Yamagata H."/>
            <person name="Yamamoto M."/>
            <person name="Yamamoto S."/>
            <person name="Yamane H."/>
            <person name="Yoshiki S."/>
            <person name="Yoshihara R."/>
            <person name="Yukawa K."/>
            <person name="Zhong H."/>
            <person name="Yano M."/>
            <person name="Yuan Q."/>
            <person name="Ouyang S."/>
            <person name="Liu J."/>
            <person name="Jones K.M."/>
            <person name="Gansberger K."/>
            <person name="Moffat K."/>
            <person name="Hill J."/>
            <person name="Bera J."/>
            <person name="Fadrosh D."/>
            <person name="Jin S."/>
            <person name="Johri S."/>
            <person name="Kim M."/>
            <person name="Overton L."/>
            <person name="Reardon M."/>
            <person name="Tsitrin T."/>
            <person name="Vuong H."/>
            <person name="Weaver B."/>
            <person name="Ciecko A."/>
            <person name="Tallon L."/>
            <person name="Jackson J."/>
            <person name="Pai G."/>
            <person name="Aken S.V."/>
            <person name="Utterback T."/>
            <person name="Reidmuller S."/>
            <person name="Feldblyum T."/>
            <person name="Hsiao J."/>
            <person name="Zismann V."/>
            <person name="Iobst S."/>
            <person name="de Vazeille A.R."/>
            <person name="Buell C.R."/>
            <person name="Ying K."/>
            <person name="Li Y."/>
            <person name="Lu T."/>
            <person name="Huang Y."/>
            <person name="Zhao Q."/>
            <person name="Feng Q."/>
            <person name="Zhang L."/>
            <person name="Zhu J."/>
            <person name="Weng Q."/>
            <person name="Mu J."/>
            <person name="Lu Y."/>
            <person name="Fan D."/>
            <person name="Liu Y."/>
            <person name="Guan J."/>
            <person name="Zhang Y."/>
            <person name="Yu S."/>
            <person name="Liu X."/>
            <person name="Zhang Y."/>
            <person name="Hong G."/>
            <person name="Han B."/>
            <person name="Choisne N."/>
            <person name="Demange N."/>
            <person name="Orjeda G."/>
            <person name="Samain S."/>
            <person name="Cattolico L."/>
            <person name="Pelletier E."/>
            <person name="Couloux A."/>
            <person name="Segurens B."/>
            <person name="Wincker P."/>
            <person name="D'Hont A."/>
            <person name="Scarpelli C."/>
            <person name="Weissenbach J."/>
            <person name="Salanoubat M."/>
            <person name="Quetier F."/>
            <person name="Yu Y."/>
            <person name="Kim H.R."/>
            <person name="Rambo T."/>
            <person name="Currie J."/>
            <person name="Collura K."/>
            <person name="Luo M."/>
            <person name="Yang T."/>
            <person name="Ammiraju J.S.S."/>
            <person name="Engler F."/>
            <person name="Soderlund C."/>
            <person name="Wing R.A."/>
            <person name="Palmer L.E."/>
            <person name="de la Bastide M."/>
            <person name="Spiegel L."/>
            <person name="Nascimento L."/>
            <person name="Zutavern T."/>
            <person name="O'Shaughnessy A."/>
            <person name="Dike S."/>
            <person name="Dedhia N."/>
            <person name="Preston R."/>
            <person name="Balija V."/>
            <person name="McCombie W.R."/>
            <person name="Chow T."/>
            <person name="Chen H."/>
            <person name="Chung M."/>
            <person name="Chen C."/>
            <person name="Shaw J."/>
            <person name="Wu H."/>
            <person name="Hsiao K."/>
            <person name="Chao Y."/>
            <person name="Chu M."/>
            <person name="Cheng C."/>
            <person name="Hour A."/>
            <person name="Lee P."/>
            <person name="Lin S."/>
            <person name="Lin Y."/>
            <person name="Liou J."/>
            <person name="Liu S."/>
            <person name="Hsing Y."/>
            <person name="Raghuvanshi S."/>
            <person name="Mohanty A."/>
            <person name="Bharti A.K."/>
            <person name="Gaur A."/>
            <person name="Gupta V."/>
            <person name="Kumar D."/>
            <person name="Ravi V."/>
            <person name="Vij S."/>
            <person name="Kapur A."/>
            <person name="Khurana P."/>
            <person name="Khurana P."/>
            <person name="Khurana J.P."/>
            <person name="Tyagi A.K."/>
            <person name="Gaikwad K."/>
            <person name="Singh A."/>
            <person name="Dalal V."/>
            <person name="Srivastava S."/>
            <person name="Dixit A."/>
            <person name="Pal A.K."/>
            <person name="Ghazi I.A."/>
            <person name="Yadav M."/>
            <person name="Pandit A."/>
            <person name="Bhargava A."/>
            <person name="Sureshbabu K."/>
            <person name="Batra K."/>
            <person name="Sharma T.R."/>
            <person name="Mohapatra T."/>
            <person name="Singh N.K."/>
            <person name="Messing J."/>
            <person name="Nelson A.B."/>
            <person name="Fuks G."/>
            <person name="Kavchok S."/>
            <person name="Keizer G."/>
            <person name="Linton E."/>
            <person name="Llaca V."/>
            <person name="Song R."/>
            <person name="Tanyolac B."/>
            <person name="Young S."/>
            <person name="Ho-Il K."/>
            <person name="Hahn J.H."/>
            <person name="Sangsakoo G."/>
            <person name="Vanavichit A."/>
            <person name="de Mattos Luiz.A.T."/>
            <person name="Zimmer P.D."/>
            <person name="Malone G."/>
            <person name="Dellagostin O."/>
            <person name="de Oliveira A.C."/>
            <person name="Bevan M."/>
            <person name="Bancroft I."/>
            <person name="Minx P."/>
            <person name="Cordum H."/>
            <person name="Wilson R."/>
            <person name="Cheng Z."/>
            <person name="Jin W."/>
            <person name="Jiang J."/>
            <person name="Leong S.A."/>
            <person name="Iwama H."/>
            <person name="Gojobori T."/>
            <person name="Itoh T."/>
            <person name="Niimura Y."/>
            <person name="Fujii Y."/>
            <person name="Habara T."/>
            <person name="Sakai H."/>
            <person name="Sato Y."/>
            <person name="Wilson G."/>
            <person name="Kumar K."/>
            <person name="McCouch S."/>
            <person name="Juretic N."/>
            <person name="Hoen D."/>
            <person name="Wright S."/>
            <person name="Bruskiewich R."/>
            <person name="Bureau T."/>
            <person name="Miyao A."/>
            <person name="Hirochika H."/>
            <person name="Nishikawa T."/>
            <person name="Kadowaki K."/>
            <person name="Sugiura M."/>
            <person name="Burr B."/>
            <person name="Sasaki T."/>
        </authorList>
    </citation>
    <scope>NUCLEOTIDE SEQUENCE [LARGE SCALE GENOMIC DNA]</scope>
    <source>
        <strain evidence="3">cv. Nipponbare</strain>
    </source>
</reference>
<evidence type="ECO:0000256" key="1">
    <source>
        <dbReference type="SAM" id="MobiDB-lite"/>
    </source>
</evidence>
<feature type="compositionally biased region" description="Pro residues" evidence="1">
    <location>
        <begin position="63"/>
        <end position="76"/>
    </location>
</feature>
<sequence>MLERDFAPPPRSCVLPPRCCILVLCPPRSRGPLSPPSPLPLPTPTSSPAAAGPIRRGRHRGRPLPPLPPPPSPRCTPPLASRCPPHSPPTKPRSSLAAATAAAELHRCHRLLPYYTEKLKKHHKFSPVVELSPGNVVECLWLT</sequence>
<feature type="compositionally biased region" description="Pro residues" evidence="1">
    <location>
        <begin position="33"/>
        <end position="45"/>
    </location>
</feature>
<reference evidence="3" key="2">
    <citation type="journal article" date="2008" name="Nucleic Acids Res.">
        <title>The rice annotation project database (RAP-DB): 2008 update.</title>
        <authorList>
            <consortium name="The rice annotation project (RAP)"/>
        </authorList>
    </citation>
    <scope>GENOME REANNOTATION</scope>
    <source>
        <strain evidence="3">cv. Nipponbare</strain>
    </source>
</reference>
<feature type="region of interest" description="Disordered" evidence="1">
    <location>
        <begin position="32"/>
        <end position="98"/>
    </location>
</feature>
<dbReference type="AlphaFoldDB" id="Q0E0V7"/>
<evidence type="ECO:0000313" key="2">
    <source>
        <dbReference type="EMBL" id="BAF08881.1"/>
    </source>
</evidence>
<evidence type="ECO:0000313" key="3">
    <source>
        <dbReference type="Proteomes" id="UP000000763"/>
    </source>
</evidence>
<organism evidence="2 3">
    <name type="scientific">Oryza sativa subsp. japonica</name>
    <name type="common">Rice</name>
    <dbReference type="NCBI Taxonomy" id="39947"/>
    <lineage>
        <taxon>Eukaryota</taxon>
        <taxon>Viridiplantae</taxon>
        <taxon>Streptophyta</taxon>
        <taxon>Embryophyta</taxon>
        <taxon>Tracheophyta</taxon>
        <taxon>Spermatophyta</taxon>
        <taxon>Magnoliopsida</taxon>
        <taxon>Liliopsida</taxon>
        <taxon>Poales</taxon>
        <taxon>Poaceae</taxon>
        <taxon>BOP clade</taxon>
        <taxon>Oryzoideae</taxon>
        <taxon>Oryzeae</taxon>
        <taxon>Oryzinae</taxon>
        <taxon>Oryza</taxon>
        <taxon>Oryza sativa</taxon>
    </lineage>
</organism>
<proteinExistence type="predicted"/>
<gene>
    <name evidence="2" type="ordered locus">Os02g0518800</name>
</gene>